<keyword evidence="1" id="KW-0809">Transit peptide</keyword>
<feature type="region of interest" description="Disordered" evidence="3">
    <location>
        <begin position="204"/>
        <end position="249"/>
    </location>
</feature>
<evidence type="ECO:0000256" key="3">
    <source>
        <dbReference type="SAM" id="MobiDB-lite"/>
    </source>
</evidence>
<comment type="function">
    <text evidence="1">Essential component of the TIM23 complex, a complex that mediates the translocation of transit peptide-containing proteins across the mitochondrial inner membrane.</text>
</comment>
<dbReference type="EMBL" id="CAJJDM010000008">
    <property type="protein sequence ID" value="CAD8046758.1"/>
    <property type="molecule type" value="Genomic_DNA"/>
</dbReference>
<dbReference type="InterPro" id="IPR004274">
    <property type="entry name" value="FCP1_dom"/>
</dbReference>
<feature type="region of interest" description="Disordered" evidence="3">
    <location>
        <begin position="1"/>
        <end position="41"/>
    </location>
</feature>
<evidence type="ECO:0000256" key="1">
    <source>
        <dbReference type="RuleBase" id="RU365079"/>
    </source>
</evidence>
<feature type="compositionally biased region" description="Polar residues" evidence="3">
    <location>
        <begin position="212"/>
        <end position="249"/>
    </location>
</feature>
<keyword evidence="1" id="KW-0813">Transport</keyword>
<comment type="caution">
    <text evidence="5">The sequence shown here is derived from an EMBL/GenBank/DDBJ whole genome shotgun (WGS) entry which is preliminary data.</text>
</comment>
<comment type="subcellular location">
    <subcellularLocation>
        <location evidence="1">Mitochondrion inner membrane</location>
        <topology evidence="1">Single-pass membrane protein</topology>
    </subcellularLocation>
</comment>
<evidence type="ECO:0000259" key="4">
    <source>
        <dbReference type="PROSITE" id="PS50969"/>
    </source>
</evidence>
<dbReference type="Proteomes" id="UP000688137">
    <property type="component" value="Unassembled WGS sequence"/>
</dbReference>
<feature type="coiled-coil region" evidence="2">
    <location>
        <begin position="158"/>
        <end position="185"/>
    </location>
</feature>
<organism evidence="5 6">
    <name type="scientific">Paramecium primaurelia</name>
    <dbReference type="NCBI Taxonomy" id="5886"/>
    <lineage>
        <taxon>Eukaryota</taxon>
        <taxon>Sar</taxon>
        <taxon>Alveolata</taxon>
        <taxon>Ciliophora</taxon>
        <taxon>Intramacronucleata</taxon>
        <taxon>Oligohymenophorea</taxon>
        <taxon>Peniculida</taxon>
        <taxon>Parameciidae</taxon>
        <taxon>Paramecium</taxon>
    </lineage>
</organism>
<dbReference type="CDD" id="cd07521">
    <property type="entry name" value="HAD_FCP1-like"/>
    <property type="match status" value="1"/>
</dbReference>
<keyword evidence="6" id="KW-1185">Reference proteome</keyword>
<dbReference type="PROSITE" id="PS50969">
    <property type="entry name" value="FCP1"/>
    <property type="match status" value="1"/>
</dbReference>
<dbReference type="OMA" id="HFQNELY"/>
<keyword evidence="1" id="KW-0653">Protein transport</keyword>
<dbReference type="GO" id="GO:0015031">
    <property type="term" value="P:protein transport"/>
    <property type="evidence" value="ECO:0007669"/>
    <property type="project" value="UniProtKB-KW"/>
</dbReference>
<accession>A0A8S1K8G3</accession>
<name>A0A8S1K8G3_PARPR</name>
<dbReference type="PANTHER" id="PTHR12210">
    <property type="entry name" value="DULLARD PROTEIN PHOSPHATASE"/>
    <property type="match status" value="1"/>
</dbReference>
<gene>
    <name evidence="5" type="ORF">PPRIM_AZ9-3.1.T0110087</name>
</gene>
<dbReference type="FunFam" id="3.40.50.1000:FF:000409">
    <property type="entry name" value="Uncharacterized protein"/>
    <property type="match status" value="1"/>
</dbReference>
<reference evidence="5" key="1">
    <citation type="submission" date="2021-01" db="EMBL/GenBank/DDBJ databases">
        <authorList>
            <consortium name="Genoscope - CEA"/>
            <person name="William W."/>
        </authorList>
    </citation>
    <scope>NUCLEOTIDE SEQUENCE</scope>
</reference>
<comment type="subunit">
    <text evidence="1">Component of the TIM23 complex.</text>
</comment>
<keyword evidence="1" id="KW-0811">Translocation</keyword>
<keyword evidence="1" id="KW-0496">Mitochondrion</keyword>
<dbReference type="AlphaFoldDB" id="A0A8S1K8G3"/>
<protein>
    <recommendedName>
        <fullName evidence="1">Mitochondrial import inner membrane translocase subunit TIM50</fullName>
    </recommendedName>
</protein>
<evidence type="ECO:0000256" key="2">
    <source>
        <dbReference type="SAM" id="Coils"/>
    </source>
</evidence>
<dbReference type="GO" id="GO:0005744">
    <property type="term" value="C:TIM23 mitochondrial import inner membrane translocase complex"/>
    <property type="evidence" value="ECO:0007669"/>
    <property type="project" value="UniProtKB-UniRule"/>
</dbReference>
<keyword evidence="2" id="KW-0175">Coiled coil</keyword>
<sequence length="547" mass="64369">MKLNTQRIIPSLKPKLPQQQQSRQEECSKKGYRGQSAENKITTKMQIDNKANTPEMIRVLNSNFSPTTKYTDIPKTIKQKVINQPSKIPISNRTQKSQSIFVEFDQPKNRISSQFKSPKEVTPTKKQSQPILQQSQRLTIKNQSTTTQQKMTQEKSNNNLKFNDVNKLEQRIKTQQNERQKQEQKIIQKMPLKKVNPKKEIITKPQIDKPSQIMSTRQIPSRQSFSPSNQVTKTAQTTRGHSPSTHLNDVQNGKLSALLTVIRPIFKEAKYYQTSVIHFLREEFFPNTSPYQVQYKIEFQEQKDYFKTKFCDHFNLTYNSLKHCSQLTSKKPITSKVLNPPKRPTFSSETIKTLVFDLDETLIHCNDINDNPTDFKTIIHIPNEPETEIRFNIRPHCQQMLKALSQFYELILFTASYKEYADKILQYIDPKSNLFSYRFYRENCLELEEGLLVKDLRVIEGRKLENMAIIDNSAYCYIYQLDNGIPIIPFEENKKDKELIFMADYLIKCEKQLNWLQHHKQHFQNELYLQCSSIEECIQRLLQTQNY</sequence>
<dbReference type="InterPro" id="IPR050365">
    <property type="entry name" value="TIM50"/>
</dbReference>
<feature type="domain" description="FCP1 homology" evidence="4">
    <location>
        <begin position="347"/>
        <end position="509"/>
    </location>
</feature>
<comment type="similarity">
    <text evidence="1">Belongs to the TIM50 family.</text>
</comment>
<evidence type="ECO:0000313" key="5">
    <source>
        <dbReference type="EMBL" id="CAD8046758.1"/>
    </source>
</evidence>
<evidence type="ECO:0000313" key="6">
    <source>
        <dbReference type="Proteomes" id="UP000688137"/>
    </source>
</evidence>
<dbReference type="SMART" id="SM00577">
    <property type="entry name" value="CPDc"/>
    <property type="match status" value="1"/>
</dbReference>
<proteinExistence type="inferred from homology"/>
<dbReference type="Pfam" id="PF03031">
    <property type="entry name" value="NIF"/>
    <property type="match status" value="1"/>
</dbReference>
<feature type="compositionally biased region" description="Low complexity" evidence="3">
    <location>
        <begin position="10"/>
        <end position="22"/>
    </location>
</feature>